<name>T1BRC7_9ZZZZ</name>
<dbReference type="AlphaFoldDB" id="T1BRC7"/>
<accession>T1BRC7</accession>
<feature type="non-terminal residue" evidence="1">
    <location>
        <position position="1"/>
    </location>
</feature>
<organism evidence="1">
    <name type="scientific">mine drainage metagenome</name>
    <dbReference type="NCBI Taxonomy" id="410659"/>
    <lineage>
        <taxon>unclassified sequences</taxon>
        <taxon>metagenomes</taxon>
        <taxon>ecological metagenomes</taxon>
    </lineage>
</organism>
<evidence type="ECO:0000313" key="1">
    <source>
        <dbReference type="EMBL" id="EQD56525.1"/>
    </source>
</evidence>
<proteinExistence type="predicted"/>
<gene>
    <name evidence="1" type="ORF">B2A_05209</name>
</gene>
<reference evidence="1" key="2">
    <citation type="journal article" date="2014" name="ISME J.">
        <title>Microbial stratification in low pH oxic and suboxic macroscopic growths along an acid mine drainage.</title>
        <authorList>
            <person name="Mendez-Garcia C."/>
            <person name="Mesa V."/>
            <person name="Sprenger R.R."/>
            <person name="Richter M."/>
            <person name="Diez M.S."/>
            <person name="Solano J."/>
            <person name="Bargiela R."/>
            <person name="Golyshina O.V."/>
            <person name="Manteca A."/>
            <person name="Ramos J.L."/>
            <person name="Gallego J.R."/>
            <person name="Llorente I."/>
            <person name="Martins Dos Santos V.A."/>
            <person name="Jensen O.N."/>
            <person name="Pelaez A.I."/>
            <person name="Sanchez J."/>
            <person name="Ferrer M."/>
        </authorList>
    </citation>
    <scope>NUCLEOTIDE SEQUENCE</scope>
</reference>
<feature type="non-terminal residue" evidence="1">
    <location>
        <position position="110"/>
    </location>
</feature>
<protein>
    <submittedName>
        <fullName evidence="1">Uncharacterized protein</fullName>
    </submittedName>
</protein>
<reference evidence="1" key="1">
    <citation type="submission" date="2013-08" db="EMBL/GenBank/DDBJ databases">
        <authorList>
            <person name="Mendez C."/>
            <person name="Richter M."/>
            <person name="Ferrer M."/>
            <person name="Sanchez J."/>
        </authorList>
    </citation>
    <scope>NUCLEOTIDE SEQUENCE</scope>
</reference>
<comment type="caution">
    <text evidence="1">The sequence shown here is derived from an EMBL/GenBank/DDBJ whole genome shotgun (WGS) entry which is preliminary data.</text>
</comment>
<sequence length="110" mass="12736">QPMIVKPVMDLYSTVREITHDPMVLEEYRIIVRTWEWFESIRKALKVSREMNSKEMKKTPDIGTIGRDLNRALSAIMKEGESTGGELMRISGIFSKRIDEHRSELLSPVT</sequence>
<dbReference type="EMBL" id="AUZZ01003592">
    <property type="protein sequence ID" value="EQD56525.1"/>
    <property type="molecule type" value="Genomic_DNA"/>
</dbReference>